<feature type="transmembrane region" description="Helical" evidence="1">
    <location>
        <begin position="50"/>
        <end position="67"/>
    </location>
</feature>
<reference evidence="2 3" key="1">
    <citation type="submission" date="2018-03" db="EMBL/GenBank/DDBJ databases">
        <title>Genomic Encyclopedia of Archaeal and Bacterial Type Strains, Phase II (KMG-II): from individual species to whole genera.</title>
        <authorList>
            <person name="Goeker M."/>
        </authorList>
    </citation>
    <scope>NUCLEOTIDE SEQUENCE [LARGE SCALE GENOMIC DNA]</scope>
    <source>
        <strain evidence="2 3">DSM 44889</strain>
    </source>
</reference>
<dbReference type="RefSeq" id="WP_109776573.1">
    <property type="nucleotide sequence ID" value="NZ_QGDQ01000043.1"/>
</dbReference>
<keyword evidence="1" id="KW-0812">Transmembrane</keyword>
<keyword evidence="1" id="KW-0472">Membrane</keyword>
<organism evidence="2 3">
    <name type="scientific">Quadrisphaera granulorum</name>
    <dbReference type="NCBI Taxonomy" id="317664"/>
    <lineage>
        <taxon>Bacteria</taxon>
        <taxon>Bacillati</taxon>
        <taxon>Actinomycetota</taxon>
        <taxon>Actinomycetes</taxon>
        <taxon>Kineosporiales</taxon>
        <taxon>Kineosporiaceae</taxon>
        <taxon>Quadrisphaera</taxon>
    </lineage>
</organism>
<dbReference type="EMBL" id="QGDQ01000043">
    <property type="protein sequence ID" value="PWJ46972.1"/>
    <property type="molecule type" value="Genomic_DNA"/>
</dbReference>
<dbReference type="Proteomes" id="UP000245469">
    <property type="component" value="Unassembled WGS sequence"/>
</dbReference>
<protein>
    <submittedName>
        <fullName evidence="2">Uncharacterized protein</fullName>
    </submittedName>
</protein>
<keyword evidence="1" id="KW-1133">Transmembrane helix</keyword>
<evidence type="ECO:0000313" key="3">
    <source>
        <dbReference type="Proteomes" id="UP000245469"/>
    </source>
</evidence>
<comment type="caution">
    <text evidence="2">The sequence shown here is derived from an EMBL/GenBank/DDBJ whole genome shotgun (WGS) entry which is preliminary data.</text>
</comment>
<keyword evidence="3" id="KW-1185">Reference proteome</keyword>
<gene>
    <name evidence="2" type="ORF">BXY45_1439</name>
</gene>
<dbReference type="AlphaFoldDB" id="A0A315ZNS9"/>
<name>A0A315ZNS9_9ACTN</name>
<dbReference type="OrthoDB" id="5195090at2"/>
<proteinExistence type="predicted"/>
<sequence>MHRVLRPLFTLFVVLLLAGGALLVGAQLVALVLGRGEWLGTVSDAVGPPTFVAASIAGLLAFVMSYAPARHEAPVGAGAALDD</sequence>
<accession>A0A315ZNS9</accession>
<evidence type="ECO:0000313" key="2">
    <source>
        <dbReference type="EMBL" id="PWJ46972.1"/>
    </source>
</evidence>
<evidence type="ECO:0000256" key="1">
    <source>
        <dbReference type="SAM" id="Phobius"/>
    </source>
</evidence>